<keyword evidence="5 8" id="KW-0812">Transmembrane</keyword>
<keyword evidence="7 8" id="KW-0472">Membrane</keyword>
<organism evidence="9 10">
    <name type="scientific">Paenibacillus cremeus</name>
    <dbReference type="NCBI Taxonomy" id="2163881"/>
    <lineage>
        <taxon>Bacteria</taxon>
        <taxon>Bacillati</taxon>
        <taxon>Bacillota</taxon>
        <taxon>Bacilli</taxon>
        <taxon>Bacillales</taxon>
        <taxon>Paenibacillaceae</taxon>
        <taxon>Paenibacillus</taxon>
    </lineage>
</organism>
<protein>
    <recommendedName>
        <fullName evidence="8">Probable membrane transporter protein</fullName>
    </recommendedName>
</protein>
<accession>A0A559K330</accession>
<feature type="transmembrane region" description="Helical" evidence="8">
    <location>
        <begin position="170"/>
        <end position="190"/>
    </location>
</feature>
<dbReference type="Proteomes" id="UP000317036">
    <property type="component" value="Unassembled WGS sequence"/>
</dbReference>
<name>A0A559K330_9BACL</name>
<evidence type="ECO:0000313" key="9">
    <source>
        <dbReference type="EMBL" id="TVY06558.1"/>
    </source>
</evidence>
<comment type="caution">
    <text evidence="9">The sequence shown here is derived from an EMBL/GenBank/DDBJ whole genome shotgun (WGS) entry which is preliminary data.</text>
</comment>
<gene>
    <name evidence="9" type="ORF">FPZ49_28595</name>
</gene>
<evidence type="ECO:0000256" key="1">
    <source>
        <dbReference type="ARBA" id="ARBA00004651"/>
    </source>
</evidence>
<keyword evidence="4 8" id="KW-1003">Cell membrane</keyword>
<evidence type="ECO:0000313" key="10">
    <source>
        <dbReference type="Proteomes" id="UP000317036"/>
    </source>
</evidence>
<feature type="transmembrane region" description="Helical" evidence="8">
    <location>
        <begin position="228"/>
        <end position="246"/>
    </location>
</feature>
<dbReference type="GO" id="GO:0005886">
    <property type="term" value="C:plasma membrane"/>
    <property type="evidence" value="ECO:0007669"/>
    <property type="project" value="UniProtKB-SubCell"/>
</dbReference>
<comment type="subcellular location">
    <subcellularLocation>
        <location evidence="1 8">Cell membrane</location>
        <topology evidence="1 8">Multi-pass membrane protein</topology>
    </subcellularLocation>
</comment>
<keyword evidence="10" id="KW-1185">Reference proteome</keyword>
<dbReference type="OrthoDB" id="9801058at2"/>
<evidence type="ECO:0000256" key="2">
    <source>
        <dbReference type="ARBA" id="ARBA00009142"/>
    </source>
</evidence>
<keyword evidence="6 8" id="KW-1133">Transmembrane helix</keyword>
<feature type="transmembrane region" description="Helical" evidence="8">
    <location>
        <begin position="98"/>
        <end position="116"/>
    </location>
</feature>
<proteinExistence type="inferred from homology"/>
<dbReference type="AlphaFoldDB" id="A0A559K330"/>
<feature type="transmembrane region" description="Helical" evidence="8">
    <location>
        <begin position="136"/>
        <end position="161"/>
    </location>
</feature>
<feature type="transmembrane region" description="Helical" evidence="8">
    <location>
        <begin position="45"/>
        <end position="64"/>
    </location>
</feature>
<keyword evidence="3" id="KW-0813">Transport</keyword>
<feature type="transmembrane region" description="Helical" evidence="8">
    <location>
        <begin position="70"/>
        <end position="91"/>
    </location>
</feature>
<dbReference type="Pfam" id="PF01925">
    <property type="entry name" value="TauE"/>
    <property type="match status" value="1"/>
</dbReference>
<comment type="similarity">
    <text evidence="2 8">Belongs to the 4-toluene sulfonate uptake permease (TSUP) (TC 2.A.102) family.</text>
</comment>
<reference evidence="9 10" key="1">
    <citation type="submission" date="2019-07" db="EMBL/GenBank/DDBJ databases">
        <authorList>
            <person name="Kim J."/>
        </authorList>
    </citation>
    <scope>NUCLEOTIDE SEQUENCE [LARGE SCALE GENOMIC DNA]</scope>
    <source>
        <strain evidence="9 10">JC52</strain>
    </source>
</reference>
<dbReference type="InterPro" id="IPR002781">
    <property type="entry name" value="TM_pro_TauE-like"/>
</dbReference>
<evidence type="ECO:0000256" key="5">
    <source>
        <dbReference type="ARBA" id="ARBA00022692"/>
    </source>
</evidence>
<evidence type="ECO:0000256" key="7">
    <source>
        <dbReference type="ARBA" id="ARBA00023136"/>
    </source>
</evidence>
<evidence type="ECO:0000256" key="4">
    <source>
        <dbReference type="ARBA" id="ARBA00022475"/>
    </source>
</evidence>
<feature type="transmembrane region" description="Helical" evidence="8">
    <location>
        <begin position="202"/>
        <end position="221"/>
    </location>
</feature>
<evidence type="ECO:0000256" key="6">
    <source>
        <dbReference type="ARBA" id="ARBA00022989"/>
    </source>
</evidence>
<sequence length="248" mass="27527">MNYDQLQIVIMLLAGILAGFAKTGLATLGILNAALMTQVFPAKQAVGTLLPVLIVADIIAVVYYRRNVVWKYLISLIPWVLIGIAFGYVILRLYDDTHIKFLLGLMLLILIGLQVLKDRYGTKLDERLPSSKWFTSTMGILAGYATMVGNVSGVIMSMYLFGKKLPKQEFVGTGAWFYLVVNLLKVPLYFQLDMITTNSLILNLWSLPAIAIGAFIGVRVIPRIPIHWFQRIILLLGAVGAIKLMIPA</sequence>
<dbReference type="PANTHER" id="PTHR30269:SF23">
    <property type="entry name" value="MEMBRANE TRANSPORTER PROTEIN YDHB-RELATED"/>
    <property type="match status" value="1"/>
</dbReference>
<dbReference type="InterPro" id="IPR052017">
    <property type="entry name" value="TSUP"/>
</dbReference>
<evidence type="ECO:0000256" key="8">
    <source>
        <dbReference type="RuleBase" id="RU363041"/>
    </source>
</evidence>
<evidence type="ECO:0000256" key="3">
    <source>
        <dbReference type="ARBA" id="ARBA00022448"/>
    </source>
</evidence>
<dbReference type="RefSeq" id="WP_144853643.1">
    <property type="nucleotide sequence ID" value="NZ_VNJI01000052.1"/>
</dbReference>
<dbReference type="EMBL" id="VNJI01000052">
    <property type="protein sequence ID" value="TVY06558.1"/>
    <property type="molecule type" value="Genomic_DNA"/>
</dbReference>
<dbReference type="PANTHER" id="PTHR30269">
    <property type="entry name" value="TRANSMEMBRANE PROTEIN YFCA"/>
    <property type="match status" value="1"/>
</dbReference>
<feature type="transmembrane region" description="Helical" evidence="8">
    <location>
        <begin position="6"/>
        <end position="33"/>
    </location>
</feature>